<accession>A0AAE0GUR2</accession>
<keyword evidence="3" id="KW-1185">Reference proteome</keyword>
<dbReference type="AlphaFoldDB" id="A0AAE0GUR2"/>
<protein>
    <submittedName>
        <fullName evidence="2">Uncharacterized protein</fullName>
    </submittedName>
</protein>
<evidence type="ECO:0000313" key="3">
    <source>
        <dbReference type="Proteomes" id="UP001190700"/>
    </source>
</evidence>
<name>A0AAE0GUR2_9CHLO</name>
<proteinExistence type="predicted"/>
<dbReference type="EMBL" id="LGRX02002255">
    <property type="protein sequence ID" value="KAK3284533.1"/>
    <property type="molecule type" value="Genomic_DNA"/>
</dbReference>
<feature type="region of interest" description="Disordered" evidence="1">
    <location>
        <begin position="1"/>
        <end position="53"/>
    </location>
</feature>
<dbReference type="Proteomes" id="UP001190700">
    <property type="component" value="Unassembled WGS sequence"/>
</dbReference>
<feature type="compositionally biased region" description="Basic and acidic residues" evidence="1">
    <location>
        <begin position="44"/>
        <end position="53"/>
    </location>
</feature>
<organism evidence="2 3">
    <name type="scientific">Cymbomonas tetramitiformis</name>
    <dbReference type="NCBI Taxonomy" id="36881"/>
    <lineage>
        <taxon>Eukaryota</taxon>
        <taxon>Viridiplantae</taxon>
        <taxon>Chlorophyta</taxon>
        <taxon>Pyramimonadophyceae</taxon>
        <taxon>Pyramimonadales</taxon>
        <taxon>Pyramimonadaceae</taxon>
        <taxon>Cymbomonas</taxon>
    </lineage>
</organism>
<reference evidence="2 3" key="1">
    <citation type="journal article" date="2015" name="Genome Biol. Evol.">
        <title>Comparative Genomics of a Bacterivorous Green Alga Reveals Evolutionary Causalities and Consequences of Phago-Mixotrophic Mode of Nutrition.</title>
        <authorList>
            <person name="Burns J.A."/>
            <person name="Paasch A."/>
            <person name="Narechania A."/>
            <person name="Kim E."/>
        </authorList>
    </citation>
    <scope>NUCLEOTIDE SEQUENCE [LARGE SCALE GENOMIC DNA]</scope>
    <source>
        <strain evidence="2 3">PLY_AMNH</strain>
    </source>
</reference>
<comment type="caution">
    <text evidence="2">The sequence shown here is derived from an EMBL/GenBank/DDBJ whole genome shotgun (WGS) entry which is preliminary data.</text>
</comment>
<evidence type="ECO:0000313" key="2">
    <source>
        <dbReference type="EMBL" id="KAK3284533.1"/>
    </source>
</evidence>
<sequence length="70" mass="8074">MAAPFNVHRFQSDVPQESVTARKPDYFDSAAEQQKKKKKIKPRPSAEQHDRHAVVRHVQQPAQLEVVEDL</sequence>
<gene>
    <name evidence="2" type="ORF">CYMTET_7828</name>
</gene>
<evidence type="ECO:0000256" key="1">
    <source>
        <dbReference type="SAM" id="MobiDB-lite"/>
    </source>
</evidence>